<organism evidence="3 4">
    <name type="scientific">Streptomyces rubiginosohelvolus</name>
    <dbReference type="NCBI Taxonomy" id="67362"/>
    <lineage>
        <taxon>Bacteria</taxon>
        <taxon>Bacillati</taxon>
        <taxon>Actinomycetota</taxon>
        <taxon>Actinomycetes</taxon>
        <taxon>Kitasatosporales</taxon>
        <taxon>Streptomycetaceae</taxon>
        <taxon>Streptomyces</taxon>
    </lineage>
</organism>
<accession>A0ABW6FAE6</accession>
<dbReference type="SMART" id="SM00422">
    <property type="entry name" value="HTH_MERR"/>
    <property type="match status" value="1"/>
</dbReference>
<dbReference type="CDD" id="cd00592">
    <property type="entry name" value="HTH_MerR-like"/>
    <property type="match status" value="1"/>
</dbReference>
<proteinExistence type="predicted"/>
<gene>
    <name evidence="3" type="ORF">ACFWOQ_29595</name>
</gene>
<keyword evidence="1" id="KW-0238">DNA-binding</keyword>
<evidence type="ECO:0000313" key="4">
    <source>
        <dbReference type="Proteomes" id="UP001598352"/>
    </source>
</evidence>
<evidence type="ECO:0000256" key="1">
    <source>
        <dbReference type="ARBA" id="ARBA00023125"/>
    </source>
</evidence>
<dbReference type="PANTHER" id="PTHR30204:SF93">
    <property type="entry name" value="HTH MERR-TYPE DOMAIN-CONTAINING PROTEIN"/>
    <property type="match status" value="1"/>
</dbReference>
<evidence type="ECO:0000259" key="2">
    <source>
        <dbReference type="PROSITE" id="PS50937"/>
    </source>
</evidence>
<dbReference type="Gene3D" id="1.10.1660.10">
    <property type="match status" value="1"/>
</dbReference>
<dbReference type="RefSeq" id="WP_382776886.1">
    <property type="nucleotide sequence ID" value="NZ_JBHXED010000043.1"/>
</dbReference>
<dbReference type="PANTHER" id="PTHR30204">
    <property type="entry name" value="REDOX-CYCLING DRUG-SENSING TRANSCRIPTIONAL ACTIVATOR SOXR"/>
    <property type="match status" value="1"/>
</dbReference>
<sequence length="246" mass="27313">MAWSTREIAELAGISLRSVRHYHEIGLLDEPERQSNGYKQYSVSHLLHLLRIKRLSALGFSLARISEMRSDADPRADLAELRALDDELAATIERLQQARTEVGALLRRTSASDLPLRFASLDDVAELPEPDRSFVSVIDTVLGPRALDGYADLLQQKPDPVATELDDLPADADESTRRSLAERLVPYVRALRVRHAGLDDLASDAPHGRHVTARTMEKAIGDLYNPAQVDVMRRVGNLLGDRGLPQ</sequence>
<dbReference type="InterPro" id="IPR009061">
    <property type="entry name" value="DNA-bd_dom_put_sf"/>
</dbReference>
<feature type="domain" description="HTH merR-type" evidence="2">
    <location>
        <begin position="2"/>
        <end position="71"/>
    </location>
</feature>
<evidence type="ECO:0000313" key="3">
    <source>
        <dbReference type="EMBL" id="MFD4826732.1"/>
    </source>
</evidence>
<dbReference type="Proteomes" id="UP001598352">
    <property type="component" value="Unassembled WGS sequence"/>
</dbReference>
<dbReference type="Pfam" id="PF13411">
    <property type="entry name" value="MerR_1"/>
    <property type="match status" value="1"/>
</dbReference>
<dbReference type="EMBL" id="JBHXKZ010000032">
    <property type="protein sequence ID" value="MFD4826732.1"/>
    <property type="molecule type" value="Genomic_DNA"/>
</dbReference>
<comment type="caution">
    <text evidence="3">The sequence shown here is derived from an EMBL/GenBank/DDBJ whole genome shotgun (WGS) entry which is preliminary data.</text>
</comment>
<keyword evidence="4" id="KW-1185">Reference proteome</keyword>
<dbReference type="InterPro" id="IPR047057">
    <property type="entry name" value="MerR_fam"/>
</dbReference>
<reference evidence="3 4" key="1">
    <citation type="submission" date="2024-09" db="EMBL/GenBank/DDBJ databases">
        <title>The Natural Products Discovery Center: Release of the First 8490 Sequenced Strains for Exploring Actinobacteria Biosynthetic Diversity.</title>
        <authorList>
            <person name="Kalkreuter E."/>
            <person name="Kautsar S.A."/>
            <person name="Yang D."/>
            <person name="Bader C.D."/>
            <person name="Teijaro C.N."/>
            <person name="Fluegel L."/>
            <person name="Davis C.M."/>
            <person name="Simpson J.R."/>
            <person name="Lauterbach L."/>
            <person name="Steele A.D."/>
            <person name="Gui C."/>
            <person name="Meng S."/>
            <person name="Li G."/>
            <person name="Viehrig K."/>
            <person name="Ye F."/>
            <person name="Su P."/>
            <person name="Kiefer A.F."/>
            <person name="Nichols A."/>
            <person name="Cepeda A.J."/>
            <person name="Yan W."/>
            <person name="Fan B."/>
            <person name="Jiang Y."/>
            <person name="Adhikari A."/>
            <person name="Zheng C.-J."/>
            <person name="Schuster L."/>
            <person name="Cowan T.M."/>
            <person name="Smanski M.J."/>
            <person name="Chevrette M.G."/>
            <person name="De Carvalho L.P.S."/>
            <person name="Shen B."/>
        </authorList>
    </citation>
    <scope>NUCLEOTIDE SEQUENCE [LARGE SCALE GENOMIC DNA]</scope>
    <source>
        <strain evidence="3 4">NPDC058428</strain>
    </source>
</reference>
<name>A0ABW6FAE6_9ACTN</name>
<protein>
    <submittedName>
        <fullName evidence="3">MerR family transcriptional regulator</fullName>
    </submittedName>
</protein>
<dbReference type="SUPFAM" id="SSF46955">
    <property type="entry name" value="Putative DNA-binding domain"/>
    <property type="match status" value="1"/>
</dbReference>
<dbReference type="PROSITE" id="PS50937">
    <property type="entry name" value="HTH_MERR_2"/>
    <property type="match status" value="1"/>
</dbReference>
<dbReference type="InterPro" id="IPR000551">
    <property type="entry name" value="MerR-type_HTH_dom"/>
</dbReference>